<feature type="compositionally biased region" description="Low complexity" evidence="1">
    <location>
        <begin position="25"/>
        <end position="46"/>
    </location>
</feature>
<keyword evidence="3" id="KW-1185">Reference proteome</keyword>
<comment type="caution">
    <text evidence="2">The sequence shown here is derived from an EMBL/GenBank/DDBJ whole genome shotgun (WGS) entry which is preliminary data.</text>
</comment>
<reference evidence="2 3" key="1">
    <citation type="submission" date="2020-06" db="EMBL/GenBank/DDBJ databases">
        <title>Transcriptomic and genomic resources for Thalictrum thalictroides and T. hernandezii: Facilitating candidate gene discovery in an emerging model plant lineage.</title>
        <authorList>
            <person name="Arias T."/>
            <person name="Riano-Pachon D.M."/>
            <person name="Di Stilio V.S."/>
        </authorList>
    </citation>
    <scope>NUCLEOTIDE SEQUENCE [LARGE SCALE GENOMIC DNA]</scope>
    <source>
        <strain evidence="3">cv. WT478/WT964</strain>
        <tissue evidence="2">Leaves</tissue>
    </source>
</reference>
<sequence>MQAQSPQSASTTPNSTGTPNIGYYQQRRQPQENQQQQPGSSSTASSGMLSLCPPLTLSGTTTSDPTKAVAAAANMKGGLPPQGLLQAAQFATQSGGHPFMSTAFPYIHSVPAVQVKPAEQKQPAGNDNLHACWQPEKR</sequence>
<dbReference type="Proteomes" id="UP000554482">
    <property type="component" value="Unassembled WGS sequence"/>
</dbReference>
<name>A0A7J6VHJ0_THATH</name>
<proteinExistence type="predicted"/>
<dbReference type="InterPro" id="IPR039317">
    <property type="entry name" value="TIC"/>
</dbReference>
<feature type="region of interest" description="Disordered" evidence="1">
    <location>
        <begin position="1"/>
        <end position="63"/>
    </location>
</feature>
<feature type="compositionally biased region" description="Polar residues" evidence="1">
    <location>
        <begin position="1"/>
        <end position="19"/>
    </location>
</feature>
<protein>
    <submittedName>
        <fullName evidence="2">Time for coffee</fullName>
    </submittedName>
</protein>
<evidence type="ECO:0000313" key="3">
    <source>
        <dbReference type="Proteomes" id="UP000554482"/>
    </source>
</evidence>
<dbReference type="GO" id="GO:0005634">
    <property type="term" value="C:nucleus"/>
    <property type="evidence" value="ECO:0007669"/>
    <property type="project" value="TreeGrafter"/>
</dbReference>
<organism evidence="2 3">
    <name type="scientific">Thalictrum thalictroides</name>
    <name type="common">Rue-anemone</name>
    <name type="synonym">Anemone thalictroides</name>
    <dbReference type="NCBI Taxonomy" id="46969"/>
    <lineage>
        <taxon>Eukaryota</taxon>
        <taxon>Viridiplantae</taxon>
        <taxon>Streptophyta</taxon>
        <taxon>Embryophyta</taxon>
        <taxon>Tracheophyta</taxon>
        <taxon>Spermatophyta</taxon>
        <taxon>Magnoliopsida</taxon>
        <taxon>Ranunculales</taxon>
        <taxon>Ranunculaceae</taxon>
        <taxon>Thalictroideae</taxon>
        <taxon>Thalictrum</taxon>
    </lineage>
</organism>
<evidence type="ECO:0000256" key="1">
    <source>
        <dbReference type="SAM" id="MobiDB-lite"/>
    </source>
</evidence>
<dbReference type="PANTHER" id="PTHR34798">
    <property type="entry name" value="PROTEIN TIME FOR COFFEE"/>
    <property type="match status" value="1"/>
</dbReference>
<dbReference type="AlphaFoldDB" id="A0A7J6VHJ0"/>
<feature type="region of interest" description="Disordered" evidence="1">
    <location>
        <begin position="117"/>
        <end position="138"/>
    </location>
</feature>
<dbReference type="GO" id="GO:0042752">
    <property type="term" value="P:regulation of circadian rhythm"/>
    <property type="evidence" value="ECO:0007669"/>
    <property type="project" value="InterPro"/>
</dbReference>
<evidence type="ECO:0000313" key="2">
    <source>
        <dbReference type="EMBL" id="KAF5184237.1"/>
    </source>
</evidence>
<dbReference type="OrthoDB" id="784889at2759"/>
<dbReference type="EMBL" id="JABWDY010032368">
    <property type="protein sequence ID" value="KAF5184237.1"/>
    <property type="molecule type" value="Genomic_DNA"/>
</dbReference>
<dbReference type="PANTHER" id="PTHR34798:SF2">
    <property type="entry name" value="PROTEIN TIME FOR COFFEE"/>
    <property type="match status" value="1"/>
</dbReference>
<gene>
    <name evidence="2" type="ORF">FRX31_026177</name>
</gene>
<accession>A0A7J6VHJ0</accession>